<evidence type="ECO:0000313" key="2">
    <source>
        <dbReference type="EMBL" id="AAM38862.1"/>
    </source>
</evidence>
<feature type="region of interest" description="Disordered" evidence="1">
    <location>
        <begin position="106"/>
        <end position="130"/>
    </location>
</feature>
<dbReference type="EMBL" id="AE008923">
    <property type="protein sequence ID" value="AAM38862.1"/>
    <property type="molecule type" value="Genomic_DNA"/>
</dbReference>
<dbReference type="Proteomes" id="UP000000576">
    <property type="component" value="Chromosome"/>
</dbReference>
<name>A0AAI7ZIM6_XANAC</name>
<dbReference type="KEGG" id="xac:XAC4027"/>
<protein>
    <submittedName>
        <fullName evidence="2">Uncharacterized protein</fullName>
    </submittedName>
</protein>
<reference evidence="2 3" key="1">
    <citation type="journal article" date="2002" name="Nature">
        <title>Comparison of the genomes of two Xanthomonas pathogens with differing host specificities.</title>
        <authorList>
            <person name="da Silva A.C."/>
            <person name="Ferro J.A."/>
            <person name="Reinach F.C."/>
            <person name="Farah C.S."/>
            <person name="Furlan L.R."/>
            <person name="Quaggio R.B."/>
            <person name="Monteiro-Vitorello C.B."/>
            <person name="Van Sluys M.A."/>
            <person name="Almeida N.F."/>
            <person name="Alves L.M."/>
            <person name="do Amaral A.M."/>
            <person name="Bertolini M.C."/>
            <person name="Camargo L.E."/>
            <person name="Camarotte G."/>
            <person name="Cannavan F."/>
            <person name="Cardozo J."/>
            <person name="Chambergo F."/>
            <person name="Ciapina L.P."/>
            <person name="Cicarelli R.M."/>
            <person name="Coutinho L.L."/>
            <person name="Cursino-Santos J.R."/>
            <person name="El-Dorry H."/>
            <person name="Faria J.B."/>
            <person name="Ferreira A.J."/>
            <person name="Ferreira R.C."/>
            <person name="Ferro M.I."/>
            <person name="Formighieri E.F."/>
            <person name="Franco M.C."/>
            <person name="Greggio C.C."/>
            <person name="Gruber A."/>
            <person name="Katsuyama A.M."/>
            <person name="Kishi L.T."/>
            <person name="Leite R.P."/>
            <person name="Lemos E.G."/>
            <person name="Lemos M.V."/>
            <person name="Locali E.C."/>
            <person name="Machado M.A."/>
            <person name="Madeira A.M."/>
            <person name="Martinez-Rossi N.M."/>
            <person name="Martins E.C."/>
            <person name="Meidanis J."/>
            <person name="Menck C.F."/>
            <person name="Miyaki C.Y."/>
            <person name="Moon D.H."/>
            <person name="Moreira L.M."/>
            <person name="Novo M.T."/>
            <person name="Okura V.K."/>
            <person name="Oliveira M.C."/>
            <person name="Oliveira V.R."/>
            <person name="Pereira H.A."/>
            <person name="Rossi A."/>
            <person name="Sena J.A."/>
            <person name="Silva C."/>
            <person name="de Souza R.F."/>
            <person name="Spinola L.A."/>
            <person name="Takita M.A."/>
            <person name="Tamura R.E."/>
            <person name="Teixeira E.C."/>
            <person name="Tezza R.I."/>
            <person name="Trindade dos Santos M."/>
            <person name="Truffi D."/>
            <person name="Tsai S.M."/>
            <person name="White F.F."/>
            <person name="Setubal J.C."/>
            <person name="Kitajima J.P."/>
        </authorList>
    </citation>
    <scope>NUCLEOTIDE SEQUENCE [LARGE SCALE GENOMIC DNA]</scope>
    <source>
        <strain evidence="2 3">306</strain>
    </source>
</reference>
<gene>
    <name evidence="2" type="ordered locus">XAC4027</name>
</gene>
<sequence length="156" mass="18128">MRCDSCSIGVPGAFLNCFLRFFPGDSNQVSKHSVFCQSLGAQGFARQKNPDEMAKNHHHRQRSSAAVAENRRRCQERFGATRQWLGVLRWMRRCPSTASTWQVQQELEDAQRPDRRRVMHPQPWRASPEPRRVATSARAYYLPHSSRWLRAAARCF</sequence>
<evidence type="ECO:0000256" key="1">
    <source>
        <dbReference type="SAM" id="MobiDB-lite"/>
    </source>
</evidence>
<accession>A0AAI7ZIM6</accession>
<proteinExistence type="predicted"/>
<organism evidence="2 3">
    <name type="scientific">Xanthomonas axonopodis pv. citri (strain 306)</name>
    <dbReference type="NCBI Taxonomy" id="190486"/>
    <lineage>
        <taxon>Bacteria</taxon>
        <taxon>Pseudomonadati</taxon>
        <taxon>Pseudomonadota</taxon>
        <taxon>Gammaproteobacteria</taxon>
        <taxon>Lysobacterales</taxon>
        <taxon>Lysobacteraceae</taxon>
        <taxon>Xanthomonas</taxon>
    </lineage>
</organism>
<dbReference type="AlphaFoldDB" id="A0AAI7ZIM6"/>
<evidence type="ECO:0000313" key="3">
    <source>
        <dbReference type="Proteomes" id="UP000000576"/>
    </source>
</evidence>